<feature type="domain" description="Peptidase S9 prolyl oligopeptidase catalytic" evidence="2">
    <location>
        <begin position="645"/>
        <end position="801"/>
    </location>
</feature>
<sequence>MKHFLTFFLLCFVITGYAQENLMYQKPHKNILELAEAPLAPIIRMDSKGEHIVLLYRSSYKTIEELSETELRLGGLRINPVTNIGSRTRYYNDVKLSSKKDGTPKIISGLEADGRYANFSWSPNQEYMTFTKTLNTGVELWLLDIKNGEAKKISEANLNANMGNPVTWFKDSNAVLVKILPGNRKALINTKEAVPTGPTVSVSEAGVKAQNRTYQDLLKNKNDEHNFEQLSLSELHKITLDGKATLWKKADMYRGVSFSPDGNYIMITTIKKPFSYLVPYHRFPSESVVYTATGDLVKSVLEVPLIEDLPKGFMAERTGKRDFDWRSDKPATLYWVEALDGGDPANEVPFRDEVFQQDAPFNGKVTSLLKTKDRFRGITWGDDNIAIAYDNWWNTRNTRTYVFNPSNSNVAPKVLFDRNYQDRYNDPGKFVSTKNQFNEYVLDLNKNTAYLIGDGYSEAGKFPFVDELNLNTQKTKRLYQSKLTDKVESISTALDAKAGEFIVRIESKNEYPNYYIRNIKKRNGLKPLTQFENPFKSLQNVKKEVISYKRADGLDLSGTLYLPTDYEAGKKYPMIMWAYPREYKDKNSAAQSTSSSNEFTYPYYGSPIYWVTRGYVVLDDAAFPIIGEGDEQPNDTFRTQLVANAKAAIDAVDDLGYIDRERVAVGGHSYGAFMTANLLAHSNLFAAGIARSGAYNRTLTPFGFQSEERNYWEAPEIYNAMSPFMHADKMKTPLLLIHGEADNNSGTYPLQSERYFNALKGLGAPVRLVMLPRESHGYAAKESILHMLWEQDQWLEKYVKNKNATDTAD</sequence>
<keyword evidence="4" id="KW-1185">Reference proteome</keyword>
<accession>A0A516GRC3</accession>
<dbReference type="AlphaFoldDB" id="A0A516GRC3"/>
<dbReference type="PANTHER" id="PTHR42776">
    <property type="entry name" value="SERINE PEPTIDASE S9 FAMILY MEMBER"/>
    <property type="match status" value="1"/>
</dbReference>
<dbReference type="GO" id="GO:0004252">
    <property type="term" value="F:serine-type endopeptidase activity"/>
    <property type="evidence" value="ECO:0007669"/>
    <property type="project" value="TreeGrafter"/>
</dbReference>
<evidence type="ECO:0000256" key="1">
    <source>
        <dbReference type="ARBA" id="ARBA00022801"/>
    </source>
</evidence>
<dbReference type="PANTHER" id="PTHR42776:SF28">
    <property type="entry name" value="GLUTAMYL ENDOPEPTIDASE, CHLOROPLASTIC-RELATED"/>
    <property type="match status" value="1"/>
</dbReference>
<dbReference type="KEGG" id="fop:FNB79_08805"/>
<dbReference type="SUPFAM" id="SSF82171">
    <property type="entry name" value="DPP6 N-terminal domain-like"/>
    <property type="match status" value="1"/>
</dbReference>
<gene>
    <name evidence="3" type="ORF">FNB79_08805</name>
</gene>
<evidence type="ECO:0000313" key="3">
    <source>
        <dbReference type="EMBL" id="QDO94074.1"/>
    </source>
</evidence>
<dbReference type="GO" id="GO:0006508">
    <property type="term" value="P:proteolysis"/>
    <property type="evidence" value="ECO:0007669"/>
    <property type="project" value="InterPro"/>
</dbReference>
<keyword evidence="1" id="KW-0378">Hydrolase</keyword>
<dbReference type="EMBL" id="CP041637">
    <property type="protein sequence ID" value="QDO94074.1"/>
    <property type="molecule type" value="Genomic_DNA"/>
</dbReference>
<dbReference type="RefSeq" id="WP_143380962.1">
    <property type="nucleotide sequence ID" value="NZ_CP041637.1"/>
</dbReference>
<protein>
    <submittedName>
        <fullName evidence="3">S9 family peptidase</fullName>
    </submittedName>
</protein>
<dbReference type="SUPFAM" id="SSF53474">
    <property type="entry name" value="alpha/beta-Hydrolases"/>
    <property type="match status" value="1"/>
</dbReference>
<dbReference type="Pfam" id="PF00326">
    <property type="entry name" value="Peptidase_S9"/>
    <property type="match status" value="1"/>
</dbReference>
<dbReference type="OrthoDB" id="6388416at2"/>
<dbReference type="InterPro" id="IPR001375">
    <property type="entry name" value="Peptidase_S9_cat"/>
</dbReference>
<proteinExistence type="predicted"/>
<name>A0A516GRC3_9FLAO</name>
<reference evidence="3 4" key="1">
    <citation type="submission" date="2019-07" db="EMBL/GenBank/DDBJ databases">
        <title>Genome sequencing for Formosa sp. PS13.</title>
        <authorList>
            <person name="Park S.-J."/>
        </authorList>
    </citation>
    <scope>NUCLEOTIDE SEQUENCE [LARGE SCALE GENOMIC DNA]</scope>
    <source>
        <strain evidence="3 4">PS13</strain>
    </source>
</reference>
<evidence type="ECO:0000313" key="4">
    <source>
        <dbReference type="Proteomes" id="UP000319209"/>
    </source>
</evidence>
<organism evidence="3 4">
    <name type="scientific">Formosa sediminum</name>
    <dbReference type="NCBI Taxonomy" id="2594004"/>
    <lineage>
        <taxon>Bacteria</taxon>
        <taxon>Pseudomonadati</taxon>
        <taxon>Bacteroidota</taxon>
        <taxon>Flavobacteriia</taxon>
        <taxon>Flavobacteriales</taxon>
        <taxon>Flavobacteriaceae</taxon>
        <taxon>Formosa</taxon>
    </lineage>
</organism>
<dbReference type="InterPro" id="IPR029058">
    <property type="entry name" value="AB_hydrolase_fold"/>
</dbReference>
<dbReference type="Gene3D" id="3.40.50.1820">
    <property type="entry name" value="alpha/beta hydrolase"/>
    <property type="match status" value="1"/>
</dbReference>
<evidence type="ECO:0000259" key="2">
    <source>
        <dbReference type="Pfam" id="PF00326"/>
    </source>
</evidence>
<dbReference type="Proteomes" id="UP000319209">
    <property type="component" value="Chromosome"/>
</dbReference>